<proteinExistence type="inferred from homology"/>
<evidence type="ECO:0000256" key="4">
    <source>
        <dbReference type="ARBA" id="ARBA00022679"/>
    </source>
</evidence>
<evidence type="ECO:0000256" key="6">
    <source>
        <dbReference type="ARBA" id="ARBA00022777"/>
    </source>
</evidence>
<accession>A0A6C0D559</accession>
<evidence type="ECO:0000256" key="5">
    <source>
        <dbReference type="ARBA" id="ARBA00022741"/>
    </source>
</evidence>
<comment type="similarity">
    <text evidence="1">Belongs to the thymidine kinase family.</text>
</comment>
<dbReference type="GO" id="GO:0071897">
    <property type="term" value="P:DNA biosynthetic process"/>
    <property type="evidence" value="ECO:0007669"/>
    <property type="project" value="UniProtKB-KW"/>
</dbReference>
<dbReference type="Gene3D" id="3.40.50.300">
    <property type="entry name" value="P-loop containing nucleotide triphosphate hydrolases"/>
    <property type="match status" value="1"/>
</dbReference>
<keyword evidence="3" id="KW-0237">DNA synthesis</keyword>
<organism evidence="8">
    <name type="scientific">viral metagenome</name>
    <dbReference type="NCBI Taxonomy" id="1070528"/>
    <lineage>
        <taxon>unclassified sequences</taxon>
        <taxon>metagenomes</taxon>
        <taxon>organismal metagenomes</taxon>
    </lineage>
</organism>
<dbReference type="InterPro" id="IPR001267">
    <property type="entry name" value="Thymidine_kinase"/>
</dbReference>
<keyword evidence="5" id="KW-0547">Nucleotide-binding</keyword>
<evidence type="ECO:0000256" key="7">
    <source>
        <dbReference type="ARBA" id="ARBA00022840"/>
    </source>
</evidence>
<dbReference type="EMBL" id="MN739535">
    <property type="protein sequence ID" value="QHT11593.1"/>
    <property type="molecule type" value="Genomic_DNA"/>
</dbReference>
<dbReference type="PANTHER" id="PTHR11441">
    <property type="entry name" value="THYMIDINE KINASE"/>
    <property type="match status" value="1"/>
</dbReference>
<dbReference type="SUPFAM" id="SSF57716">
    <property type="entry name" value="Glucocorticoid receptor-like (DNA-binding domain)"/>
    <property type="match status" value="1"/>
</dbReference>
<evidence type="ECO:0000256" key="3">
    <source>
        <dbReference type="ARBA" id="ARBA00022634"/>
    </source>
</evidence>
<evidence type="ECO:0000313" key="8">
    <source>
        <dbReference type="EMBL" id="QHT11593.1"/>
    </source>
</evidence>
<dbReference type="EC" id="2.7.1.21" evidence="2"/>
<dbReference type="SUPFAM" id="SSF52540">
    <property type="entry name" value="P-loop containing nucleoside triphosphate hydrolases"/>
    <property type="match status" value="1"/>
</dbReference>
<keyword evidence="6" id="KW-0418">Kinase</keyword>
<keyword evidence="4" id="KW-0808">Transferase</keyword>
<dbReference type="InterPro" id="IPR027417">
    <property type="entry name" value="P-loop_NTPase"/>
</dbReference>
<dbReference type="PIRSF" id="PIRSF035805">
    <property type="entry name" value="TK_cell"/>
    <property type="match status" value="1"/>
</dbReference>
<dbReference type="Pfam" id="PF00265">
    <property type="entry name" value="TK"/>
    <property type="match status" value="1"/>
</dbReference>
<sequence length="192" mass="21771">MLSHNTYPCITLIYGPMFSGKTTKLIELYKETLTKNKNCIAINYELDTRYGKNKIISHDGLAIDCYSITNLDDFIKNSHTKEVIANADYIFINEAQFFETIFESVLYLNETLKKNVILCGLDLDYKREKFGTMMNLVSSATKVYALKGVCKLCNGASEFSHRTVANSLQILIGYSQYIPLCEKCYVSENGLS</sequence>
<protein>
    <recommendedName>
        <fullName evidence="2">thymidine kinase</fullName>
        <ecNumber evidence="2">2.7.1.21</ecNumber>
    </recommendedName>
</protein>
<dbReference type="GO" id="GO:0046104">
    <property type="term" value="P:thymidine metabolic process"/>
    <property type="evidence" value="ECO:0007669"/>
    <property type="project" value="TreeGrafter"/>
</dbReference>
<name>A0A6C0D559_9ZZZZ</name>
<dbReference type="Gene3D" id="3.30.60.20">
    <property type="match status" value="1"/>
</dbReference>
<dbReference type="PANTHER" id="PTHR11441:SF0">
    <property type="entry name" value="THYMIDINE KINASE, CYTOSOLIC"/>
    <property type="match status" value="1"/>
</dbReference>
<evidence type="ECO:0000256" key="2">
    <source>
        <dbReference type="ARBA" id="ARBA00012118"/>
    </source>
</evidence>
<reference evidence="8" key="1">
    <citation type="journal article" date="2020" name="Nature">
        <title>Giant virus diversity and host interactions through global metagenomics.</title>
        <authorList>
            <person name="Schulz F."/>
            <person name="Roux S."/>
            <person name="Paez-Espino D."/>
            <person name="Jungbluth S."/>
            <person name="Walsh D.A."/>
            <person name="Denef V.J."/>
            <person name="McMahon K.D."/>
            <person name="Konstantinidis K.T."/>
            <person name="Eloe-Fadrosh E.A."/>
            <person name="Kyrpides N.C."/>
            <person name="Woyke T."/>
        </authorList>
    </citation>
    <scope>NUCLEOTIDE SEQUENCE</scope>
    <source>
        <strain evidence="8">GVMAG-M-3300023174-116</strain>
    </source>
</reference>
<dbReference type="GO" id="GO:0005524">
    <property type="term" value="F:ATP binding"/>
    <property type="evidence" value="ECO:0007669"/>
    <property type="project" value="UniProtKB-KW"/>
</dbReference>
<evidence type="ECO:0000256" key="1">
    <source>
        <dbReference type="ARBA" id="ARBA00007587"/>
    </source>
</evidence>
<dbReference type="GO" id="GO:0004797">
    <property type="term" value="F:thymidine kinase activity"/>
    <property type="evidence" value="ECO:0007669"/>
    <property type="project" value="UniProtKB-EC"/>
</dbReference>
<dbReference type="AlphaFoldDB" id="A0A6C0D559"/>
<keyword evidence="7" id="KW-0067">ATP-binding</keyword>